<evidence type="ECO:0000313" key="2">
    <source>
        <dbReference type="Proteomes" id="UP000676409"/>
    </source>
</evidence>
<dbReference type="InterPro" id="IPR027417">
    <property type="entry name" value="P-loop_NTPase"/>
</dbReference>
<dbReference type="AlphaFoldDB" id="A0A975IX91"/>
<dbReference type="Pfam" id="PF13671">
    <property type="entry name" value="AAA_33"/>
    <property type="match status" value="1"/>
</dbReference>
<sequence length="180" mass="19287">MVPGRVIAVTGSPGSGKSTAARLLADNSPGERSAHLHSDDFYDYLRKGRLAPWLTEAHAQNATVIEALAAASFTYARGGYEVIFDGILGPWFLAPFRARAAEGVAFHYVVLRTGREEALARVMARDGADNIDAAAIAGLWDQFADLGEFEKHAVSTDGLTPEATAALVRQGLEAGRFRLE</sequence>
<protein>
    <submittedName>
        <fullName evidence="1">AAA family ATPase</fullName>
    </submittedName>
</protein>
<dbReference type="SUPFAM" id="SSF52540">
    <property type="entry name" value="P-loop containing nucleoside triphosphate hydrolases"/>
    <property type="match status" value="1"/>
</dbReference>
<dbReference type="EMBL" id="CP073078">
    <property type="protein sequence ID" value="QUD90723.1"/>
    <property type="molecule type" value="Genomic_DNA"/>
</dbReference>
<dbReference type="KEGG" id="caul:KCG34_09635"/>
<reference evidence="1" key="1">
    <citation type="submission" date="2021-04" db="EMBL/GenBank/DDBJ databases">
        <title>The complete genome sequence of Caulobacter sp. S6.</title>
        <authorList>
            <person name="Tang Y."/>
            <person name="Ouyang W."/>
            <person name="Liu Q."/>
            <person name="Huang B."/>
            <person name="Guo Z."/>
            <person name="Lei P."/>
        </authorList>
    </citation>
    <scope>NUCLEOTIDE SEQUENCE</scope>
    <source>
        <strain evidence="1">S6</strain>
    </source>
</reference>
<dbReference type="Proteomes" id="UP000676409">
    <property type="component" value="Chromosome"/>
</dbReference>
<organism evidence="1 2">
    <name type="scientific">Phenylobacterium montanum</name>
    <dbReference type="NCBI Taxonomy" id="2823693"/>
    <lineage>
        <taxon>Bacteria</taxon>
        <taxon>Pseudomonadati</taxon>
        <taxon>Pseudomonadota</taxon>
        <taxon>Alphaproteobacteria</taxon>
        <taxon>Caulobacterales</taxon>
        <taxon>Caulobacteraceae</taxon>
        <taxon>Phenylobacterium</taxon>
    </lineage>
</organism>
<accession>A0A975IX91</accession>
<name>A0A975IX91_9CAUL</name>
<gene>
    <name evidence="1" type="ORF">KCG34_09635</name>
</gene>
<dbReference type="Gene3D" id="3.40.50.300">
    <property type="entry name" value="P-loop containing nucleotide triphosphate hydrolases"/>
    <property type="match status" value="1"/>
</dbReference>
<dbReference type="RefSeq" id="WP_211940769.1">
    <property type="nucleotide sequence ID" value="NZ_CP073078.1"/>
</dbReference>
<keyword evidence="2" id="KW-1185">Reference proteome</keyword>
<proteinExistence type="predicted"/>
<evidence type="ECO:0000313" key="1">
    <source>
        <dbReference type="EMBL" id="QUD90723.1"/>
    </source>
</evidence>